<organism evidence="2">
    <name type="scientific">bioreactor metagenome</name>
    <dbReference type="NCBI Taxonomy" id="1076179"/>
    <lineage>
        <taxon>unclassified sequences</taxon>
        <taxon>metagenomes</taxon>
        <taxon>ecological metagenomes</taxon>
    </lineage>
</organism>
<protein>
    <submittedName>
        <fullName evidence="2">Uncharacterized protein</fullName>
    </submittedName>
</protein>
<evidence type="ECO:0000256" key="1">
    <source>
        <dbReference type="SAM" id="MobiDB-lite"/>
    </source>
</evidence>
<accession>A0A645DNE6</accession>
<dbReference type="EMBL" id="VSSQ01037955">
    <property type="protein sequence ID" value="MPM90799.1"/>
    <property type="molecule type" value="Genomic_DNA"/>
</dbReference>
<dbReference type="AlphaFoldDB" id="A0A645DNE6"/>
<feature type="compositionally biased region" description="Basic and acidic residues" evidence="1">
    <location>
        <begin position="1"/>
        <end position="16"/>
    </location>
</feature>
<sequence length="100" mass="11211">MGIEGTNDHHTGERLTGDQIEPIHQFLNDLKLGQSHRKDCGDEPKQNDHCKANDPGHRNAFFYRTDDGTGADDRSVKDHTHAHDHQHLYLGNIVGGTCDE</sequence>
<feature type="compositionally biased region" description="Basic and acidic residues" evidence="1">
    <location>
        <begin position="36"/>
        <end position="57"/>
    </location>
</feature>
<feature type="region of interest" description="Disordered" evidence="1">
    <location>
        <begin position="34"/>
        <end position="82"/>
    </location>
</feature>
<reference evidence="2" key="1">
    <citation type="submission" date="2019-08" db="EMBL/GenBank/DDBJ databases">
        <authorList>
            <person name="Kucharzyk K."/>
            <person name="Murdoch R.W."/>
            <person name="Higgins S."/>
            <person name="Loffler F."/>
        </authorList>
    </citation>
    <scope>NUCLEOTIDE SEQUENCE</scope>
</reference>
<proteinExistence type="predicted"/>
<comment type="caution">
    <text evidence="2">The sequence shown here is derived from an EMBL/GenBank/DDBJ whole genome shotgun (WGS) entry which is preliminary data.</text>
</comment>
<feature type="compositionally biased region" description="Basic and acidic residues" evidence="1">
    <location>
        <begin position="64"/>
        <end position="82"/>
    </location>
</feature>
<evidence type="ECO:0000313" key="2">
    <source>
        <dbReference type="EMBL" id="MPM90799.1"/>
    </source>
</evidence>
<gene>
    <name evidence="2" type="ORF">SDC9_137921</name>
</gene>
<feature type="region of interest" description="Disordered" evidence="1">
    <location>
        <begin position="1"/>
        <end position="20"/>
    </location>
</feature>
<name>A0A645DNE6_9ZZZZ</name>